<dbReference type="PANTHER" id="PTHR37834:SF2">
    <property type="entry name" value="ESTERASE, SGNH HYDROLASE-TYPE"/>
    <property type="match status" value="1"/>
</dbReference>
<dbReference type="Pfam" id="PF13472">
    <property type="entry name" value="Lipase_GDSL_2"/>
    <property type="match status" value="1"/>
</dbReference>
<comment type="caution">
    <text evidence="2">The sequence shown here is derived from an EMBL/GenBank/DDBJ whole genome shotgun (WGS) entry which is preliminary data.</text>
</comment>
<gene>
    <name evidence="2" type="ORF">APR42_08025</name>
</gene>
<dbReference type="CDD" id="cd01831">
    <property type="entry name" value="Endoglucanase_E_like"/>
    <property type="match status" value="1"/>
</dbReference>
<dbReference type="InterPro" id="IPR036514">
    <property type="entry name" value="SGNH_hydro_sf"/>
</dbReference>
<evidence type="ECO:0000259" key="1">
    <source>
        <dbReference type="Pfam" id="PF13472"/>
    </source>
</evidence>
<evidence type="ECO:0000313" key="3">
    <source>
        <dbReference type="Proteomes" id="UP000051643"/>
    </source>
</evidence>
<dbReference type="RefSeq" id="WP_057482370.1">
    <property type="nucleotide sequence ID" value="NZ_BMWR01000004.1"/>
</dbReference>
<dbReference type="Proteomes" id="UP000051643">
    <property type="component" value="Unassembled WGS sequence"/>
</dbReference>
<name>A0A0Q9Z4J3_9FLAO</name>
<keyword evidence="3" id="KW-1185">Reference proteome</keyword>
<reference evidence="2" key="1">
    <citation type="submission" date="2015-10" db="EMBL/GenBank/DDBJ databases">
        <title>Draft genome sequence of Salegentibacter mishustinae KCTC 12263.</title>
        <authorList>
            <person name="Lin W."/>
            <person name="Zheng Q."/>
        </authorList>
    </citation>
    <scope>NUCLEOTIDE SEQUENCE [LARGE SCALE GENOMIC DNA]</scope>
    <source>
        <strain evidence="2">KCTC 12263</strain>
    </source>
</reference>
<dbReference type="SUPFAM" id="SSF52266">
    <property type="entry name" value="SGNH hydrolase"/>
    <property type="match status" value="1"/>
</dbReference>
<dbReference type="STRING" id="270918.APR42_08025"/>
<organism evidence="2 3">
    <name type="scientific">Salegentibacter mishustinae</name>
    <dbReference type="NCBI Taxonomy" id="270918"/>
    <lineage>
        <taxon>Bacteria</taxon>
        <taxon>Pseudomonadati</taxon>
        <taxon>Bacteroidota</taxon>
        <taxon>Flavobacteriia</taxon>
        <taxon>Flavobacteriales</taxon>
        <taxon>Flavobacteriaceae</taxon>
        <taxon>Salegentibacter</taxon>
    </lineage>
</organism>
<dbReference type="InterPro" id="IPR052762">
    <property type="entry name" value="PCW_deacetylase/CE"/>
</dbReference>
<dbReference type="InterPro" id="IPR037461">
    <property type="entry name" value="CtCE2-like_dom"/>
</dbReference>
<protein>
    <recommendedName>
        <fullName evidence="1">SGNH hydrolase-type esterase domain-containing protein</fullName>
    </recommendedName>
</protein>
<dbReference type="InterPro" id="IPR013830">
    <property type="entry name" value="SGNH_hydro"/>
</dbReference>
<evidence type="ECO:0000313" key="2">
    <source>
        <dbReference type="EMBL" id="KRG27696.1"/>
    </source>
</evidence>
<accession>A0A0Q9Z4J3</accession>
<sequence>MNRFLLFLILIVCISSCNISKDKSRNSYSVSTELVSTSGRTSEKKDSSLILINSASAIHFKAKTDTLIVDFELPETDHAYINLEISDTYKGRFKVKKSLPLKFPLNDRTGFHDISIFKATEASTGAVIVKKIEAFEIDKLDLPKRPEIEFIGNSITCGMGADTLEIPCGNGEWYDQHNAYMAYGPRIARALDTDFKLNCVSGMGMYRNWNDEDQPVMPDVYENLYLNSDSKEKGNFENAPDIISIALGTNDFSLGDGEKKRTEFNREKFTTAYIDFVEMLFSKYPNVKIALLDSPMLNAEQKSILSDVFKEIKNEFLEKEITIFQFKNISPGGCTGHPDIENHEAMAKQLIPFFRNLLKS</sequence>
<dbReference type="PANTHER" id="PTHR37834">
    <property type="entry name" value="GDSL-LIKE LIPASE/ACYLHYDROLASE DOMAIN PROTEIN (AFU_ORTHOLOGUE AFUA_2G00620)"/>
    <property type="match status" value="1"/>
</dbReference>
<dbReference type="Gene3D" id="2.60.120.260">
    <property type="entry name" value="Galactose-binding domain-like"/>
    <property type="match status" value="1"/>
</dbReference>
<feature type="domain" description="SGNH hydrolase-type esterase" evidence="1">
    <location>
        <begin position="150"/>
        <end position="291"/>
    </location>
</feature>
<dbReference type="Gene3D" id="3.40.50.1110">
    <property type="entry name" value="SGNH hydrolase"/>
    <property type="match status" value="1"/>
</dbReference>
<proteinExistence type="predicted"/>
<dbReference type="EMBL" id="LKTP01000034">
    <property type="protein sequence ID" value="KRG27696.1"/>
    <property type="molecule type" value="Genomic_DNA"/>
</dbReference>
<dbReference type="AlphaFoldDB" id="A0A0Q9Z4J3"/>
<dbReference type="OrthoDB" id="9801375at2"/>
<dbReference type="GO" id="GO:0052689">
    <property type="term" value="F:carboxylic ester hydrolase activity"/>
    <property type="evidence" value="ECO:0007669"/>
    <property type="project" value="InterPro"/>
</dbReference>